<organism evidence="9 10">
    <name type="scientific">Streptomyces fimbriatus</name>
    <dbReference type="NCBI Taxonomy" id="68197"/>
    <lineage>
        <taxon>Bacteria</taxon>
        <taxon>Bacillati</taxon>
        <taxon>Actinomycetota</taxon>
        <taxon>Actinomycetes</taxon>
        <taxon>Kitasatosporales</taxon>
        <taxon>Streptomycetaceae</taxon>
        <taxon>Streptomyces</taxon>
    </lineage>
</organism>
<evidence type="ECO:0000259" key="7">
    <source>
        <dbReference type="PROSITE" id="PS50075"/>
    </source>
</evidence>
<feature type="domain" description="Carrier" evidence="7">
    <location>
        <begin position="834"/>
        <end position="909"/>
    </location>
</feature>
<dbReference type="SMART" id="SM00823">
    <property type="entry name" value="PKS_PP"/>
    <property type="match status" value="1"/>
</dbReference>
<dbReference type="InterPro" id="IPR057326">
    <property type="entry name" value="KR_dom"/>
</dbReference>
<dbReference type="PROSITE" id="PS52019">
    <property type="entry name" value="PKS_MFAS_DH"/>
    <property type="match status" value="1"/>
</dbReference>
<dbReference type="InterPro" id="IPR036291">
    <property type="entry name" value="NAD(P)-bd_dom_sf"/>
</dbReference>
<feature type="active site" description="Proton donor; for dehydratase activity" evidence="5">
    <location>
        <position position="298"/>
    </location>
</feature>
<dbReference type="InterPro" id="IPR049900">
    <property type="entry name" value="PKS_mFAS_DH"/>
</dbReference>
<evidence type="ECO:0000256" key="3">
    <source>
        <dbReference type="ARBA" id="ARBA00022679"/>
    </source>
</evidence>
<keyword evidence="10" id="KW-1185">Reference proteome</keyword>
<dbReference type="Pfam" id="PF22953">
    <property type="entry name" value="SpnB_Rossmann"/>
    <property type="match status" value="1"/>
</dbReference>
<dbReference type="InterPro" id="IPR036736">
    <property type="entry name" value="ACP-like_sf"/>
</dbReference>
<dbReference type="PANTHER" id="PTHR43775:SF51">
    <property type="entry name" value="INACTIVE PHENOLPHTHIOCEROL SYNTHESIS POLYKETIDE SYNTHASE TYPE I PKS1-RELATED"/>
    <property type="match status" value="1"/>
</dbReference>
<protein>
    <submittedName>
        <fullName evidence="9">SDR family NAD(P)-dependent oxidoreductase</fullName>
    </submittedName>
</protein>
<feature type="compositionally biased region" description="Basic and acidic residues" evidence="6">
    <location>
        <begin position="14"/>
        <end position="39"/>
    </location>
</feature>
<dbReference type="InterPro" id="IPR009081">
    <property type="entry name" value="PP-bd_ACP"/>
</dbReference>
<dbReference type="SMART" id="SM00826">
    <property type="entry name" value="PKS_DH"/>
    <property type="match status" value="1"/>
</dbReference>
<keyword evidence="3" id="KW-0808">Transferase</keyword>
<dbReference type="SMART" id="SM01294">
    <property type="entry name" value="PKS_PP_betabranch"/>
    <property type="match status" value="1"/>
</dbReference>
<comment type="caution">
    <text evidence="9">The sequence shown here is derived from an EMBL/GenBank/DDBJ whole genome shotgun (WGS) entry which is preliminary data.</text>
</comment>
<dbReference type="Proteomes" id="UP001596156">
    <property type="component" value="Unassembled WGS sequence"/>
</dbReference>
<dbReference type="SMART" id="SM00822">
    <property type="entry name" value="PKS_KR"/>
    <property type="match status" value="1"/>
</dbReference>
<feature type="region of interest" description="C-terminal hotdog fold" evidence="5">
    <location>
        <begin position="231"/>
        <end position="373"/>
    </location>
</feature>
<dbReference type="Pfam" id="PF08659">
    <property type="entry name" value="KR"/>
    <property type="match status" value="1"/>
</dbReference>
<evidence type="ECO:0000313" key="10">
    <source>
        <dbReference type="Proteomes" id="UP001596156"/>
    </source>
</evidence>
<dbReference type="EMBL" id="JBHSKL010000010">
    <property type="protein sequence ID" value="MFC5224598.1"/>
    <property type="molecule type" value="Genomic_DNA"/>
</dbReference>
<accession>A0ABW0D3J9</accession>
<dbReference type="SUPFAM" id="SSF51735">
    <property type="entry name" value="NAD(P)-binding Rossmann-fold domains"/>
    <property type="match status" value="2"/>
</dbReference>
<dbReference type="Pfam" id="PF14765">
    <property type="entry name" value="PS-DH"/>
    <property type="match status" value="1"/>
</dbReference>
<dbReference type="InterPro" id="IPR020807">
    <property type="entry name" value="PKS_DH"/>
</dbReference>
<evidence type="ECO:0000256" key="2">
    <source>
        <dbReference type="ARBA" id="ARBA00022553"/>
    </source>
</evidence>
<dbReference type="SUPFAM" id="SSF47336">
    <property type="entry name" value="ACP-like"/>
    <property type="match status" value="1"/>
</dbReference>
<dbReference type="InterPro" id="IPR020806">
    <property type="entry name" value="PKS_PP-bd"/>
</dbReference>
<dbReference type="InterPro" id="IPR049552">
    <property type="entry name" value="PKS_DH_N"/>
</dbReference>
<keyword evidence="4" id="KW-0511">Multifunctional enzyme</keyword>
<dbReference type="Gene3D" id="3.40.50.720">
    <property type="entry name" value="NAD(P)-binding Rossmann-like Domain"/>
    <property type="match status" value="1"/>
</dbReference>
<dbReference type="InterPro" id="IPR049551">
    <property type="entry name" value="PKS_DH_C"/>
</dbReference>
<evidence type="ECO:0000313" key="9">
    <source>
        <dbReference type="EMBL" id="MFC5224598.1"/>
    </source>
</evidence>
<feature type="non-terminal residue" evidence="9">
    <location>
        <position position="1"/>
    </location>
</feature>
<dbReference type="InterPro" id="IPR050091">
    <property type="entry name" value="PKS_NRPS_Biosynth_Enz"/>
</dbReference>
<dbReference type="InterPro" id="IPR006162">
    <property type="entry name" value="Ppantetheine_attach_site"/>
</dbReference>
<evidence type="ECO:0000256" key="4">
    <source>
        <dbReference type="ARBA" id="ARBA00023268"/>
    </source>
</evidence>
<sequence>WRGVLDTPAPARTGPRDHHQQDQHQQQDPHQQQDQHQQEQQEQQGPERGGAEPAVWWDLPTYPFQRRRYWLERTGHDTGVARFGQDPAGHPLLAAVLTAPEGDTVTLTGQLSLRDQPWLAEHTLSGTVVVPGTAFVELAVRAGDEVGCPTVEELTLQAPLVLTERETARVQVVVGAPDGENRRPLSVYARAEGAPEWTRHAEGLLAAATDAGGFADSGGDAPAETWPPSGAREVAAEELYTRLATQGFDYGPLFTGLRAAWQRDGDGPGDGPAEVYAEVALPEETSVDGFGIHPALLDAALHVGELFAADDTLTMPFAWRGLTLRATGATSLRVRLTAGDGGGYALRATDTAGAVVLEADSLLVRAVPLEELGATDRHRDLYTVEWVPVPATRAQGNDGWAVLGDLPLPGVARSRDLAALLDSGEPLPKVVLYEPPLPATDAEPLAATRRATGEALALLTDWLAEERCADARLVVVVRGTTLAGGAVTGLVRAAQAENPDRFVLAHLPEDDPAALTAESALPAALAADEPEFALRGGRAEAPRLAVATGASKELEPGEAVLVTGGTGGLGAAVARHLADRHGVRRLVLASRRGPQAPGAEALAAELTARGVETAVVACDLGDREAVARLLSDHPVTGVVHTAGVVDDGLVGAMDAERLETVLRPKADAAWHLHELAGDLSMFVLFSSAAGTLDGAGQSNYAAANGFLDALAARRRSLGLPASSLAWGLWAERAGMAGALSEADLERMGRAGLLALPTEDGLSLLDTAAGLDRPVVLPMRLDTAAVARAERPVPPMLRGLVRVPRRRTAVPRGPEAVEQPLADRLAAMRPEDRRPLLLDVVRTQVAAVLGHDGPRDIEPERGFTELGVDSLTALELRNGLAARAGIRLPATLVFDHPTPAAVADMLLEELVVRTEQTPLAAEFSAIEAALSRTRPGEEGFEAIVARLRDLSARWATAGAASGGGARTDNDDIEAATADELFDILDGELDLD</sequence>
<evidence type="ECO:0000256" key="5">
    <source>
        <dbReference type="PROSITE-ProRule" id="PRU01363"/>
    </source>
</evidence>
<evidence type="ECO:0000256" key="6">
    <source>
        <dbReference type="SAM" id="MobiDB-lite"/>
    </source>
</evidence>
<dbReference type="Pfam" id="PF00550">
    <property type="entry name" value="PP-binding"/>
    <property type="match status" value="1"/>
</dbReference>
<dbReference type="PANTHER" id="PTHR43775">
    <property type="entry name" value="FATTY ACID SYNTHASE"/>
    <property type="match status" value="1"/>
</dbReference>
<dbReference type="CDD" id="cd08956">
    <property type="entry name" value="KR_3_FAS_SDR_x"/>
    <property type="match status" value="1"/>
</dbReference>
<dbReference type="InterPro" id="IPR042104">
    <property type="entry name" value="PKS_dehydratase_sf"/>
</dbReference>
<feature type="domain" description="PKS/mFAS DH" evidence="8">
    <location>
        <begin position="90"/>
        <end position="373"/>
    </location>
</feature>
<dbReference type="PROSITE" id="PS50075">
    <property type="entry name" value="CARRIER"/>
    <property type="match status" value="1"/>
</dbReference>
<keyword evidence="1" id="KW-0596">Phosphopantetheine</keyword>
<evidence type="ECO:0000259" key="8">
    <source>
        <dbReference type="PROSITE" id="PS52019"/>
    </source>
</evidence>
<dbReference type="Gene3D" id="3.10.129.110">
    <property type="entry name" value="Polyketide synthase dehydratase"/>
    <property type="match status" value="1"/>
</dbReference>
<evidence type="ECO:0000256" key="1">
    <source>
        <dbReference type="ARBA" id="ARBA00022450"/>
    </source>
</evidence>
<name>A0ABW0D3J9_STRFI</name>
<feature type="active site" description="Proton acceptor; for dehydratase activity" evidence="5">
    <location>
        <position position="122"/>
    </location>
</feature>
<dbReference type="RefSeq" id="WP_381570835.1">
    <property type="nucleotide sequence ID" value="NZ_JBHSKL010000010.1"/>
</dbReference>
<reference evidence="10" key="1">
    <citation type="journal article" date="2019" name="Int. J. Syst. Evol. Microbiol.">
        <title>The Global Catalogue of Microorganisms (GCM) 10K type strain sequencing project: providing services to taxonomists for standard genome sequencing and annotation.</title>
        <authorList>
            <consortium name="The Broad Institute Genomics Platform"/>
            <consortium name="The Broad Institute Genome Sequencing Center for Infectious Disease"/>
            <person name="Wu L."/>
            <person name="Ma J."/>
        </authorList>
    </citation>
    <scope>NUCLEOTIDE SEQUENCE [LARGE SCALE GENOMIC DNA]</scope>
    <source>
        <strain evidence="10">CCM 8479</strain>
    </source>
</reference>
<keyword evidence="2" id="KW-0597">Phosphoprotein</keyword>
<proteinExistence type="predicted"/>
<feature type="region of interest" description="N-terminal hotdog fold" evidence="5">
    <location>
        <begin position="90"/>
        <end position="212"/>
    </location>
</feature>
<dbReference type="Gene3D" id="1.10.1200.10">
    <property type="entry name" value="ACP-like"/>
    <property type="match status" value="1"/>
</dbReference>
<gene>
    <name evidence="9" type="ORF">ACFPN6_08300</name>
</gene>
<dbReference type="InterPro" id="IPR013968">
    <property type="entry name" value="PKS_KR"/>
</dbReference>
<dbReference type="Pfam" id="PF21089">
    <property type="entry name" value="PKS_DH_N"/>
    <property type="match status" value="1"/>
</dbReference>
<dbReference type="PROSITE" id="PS00012">
    <property type="entry name" value="PHOSPHOPANTETHEINE"/>
    <property type="match status" value="1"/>
</dbReference>
<dbReference type="InterPro" id="IPR055123">
    <property type="entry name" value="SpnB-like_Rossmann"/>
</dbReference>
<feature type="region of interest" description="Disordered" evidence="6">
    <location>
        <begin position="1"/>
        <end position="57"/>
    </location>
</feature>